<dbReference type="Pfam" id="PF20990">
    <property type="entry name" value="DUF2207_C"/>
    <property type="match status" value="1"/>
</dbReference>
<keyword evidence="2" id="KW-0812">Transmembrane</keyword>
<evidence type="ECO:0000256" key="2">
    <source>
        <dbReference type="SAM" id="Phobius"/>
    </source>
</evidence>
<protein>
    <submittedName>
        <fullName evidence="6">DUF2207 domain-containing protein</fullName>
    </submittedName>
</protein>
<feature type="compositionally biased region" description="Low complexity" evidence="1">
    <location>
        <begin position="606"/>
        <end position="617"/>
    </location>
</feature>
<dbReference type="RefSeq" id="WP_266342717.1">
    <property type="nucleotide sequence ID" value="NZ_JAPKNH010000002.1"/>
</dbReference>
<feature type="transmembrane region" description="Helical" evidence="2">
    <location>
        <begin position="413"/>
        <end position="433"/>
    </location>
</feature>
<keyword evidence="2" id="KW-1133">Transmembrane helix</keyword>
<evidence type="ECO:0000259" key="5">
    <source>
        <dbReference type="Pfam" id="PF20990"/>
    </source>
</evidence>
<feature type="transmembrane region" description="Helical" evidence="2">
    <location>
        <begin position="445"/>
        <end position="470"/>
    </location>
</feature>
<dbReference type="InterPro" id="IPR018702">
    <property type="entry name" value="DUF2207"/>
</dbReference>
<feature type="transmembrane region" description="Helical" evidence="2">
    <location>
        <begin position="476"/>
        <end position="496"/>
    </location>
</feature>
<evidence type="ECO:0000313" key="6">
    <source>
        <dbReference type="EMBL" id="MFC5514690.1"/>
    </source>
</evidence>
<feature type="transmembrane region" description="Helical" evidence="2">
    <location>
        <begin position="238"/>
        <end position="255"/>
    </location>
</feature>
<dbReference type="InterPro" id="IPR048389">
    <property type="entry name" value="YciQ-like_C"/>
</dbReference>
<reference evidence="7" key="1">
    <citation type="journal article" date="2019" name="Int. J. Syst. Evol. Microbiol.">
        <title>The Global Catalogue of Microorganisms (GCM) 10K type strain sequencing project: providing services to taxonomists for standard genome sequencing and annotation.</title>
        <authorList>
            <consortium name="The Broad Institute Genomics Platform"/>
            <consortium name="The Broad Institute Genome Sequencing Center for Infectious Disease"/>
            <person name="Wu L."/>
            <person name="Ma J."/>
        </authorList>
    </citation>
    <scope>NUCLEOTIDE SEQUENCE [LARGE SCALE GENOMIC DNA]</scope>
    <source>
        <strain evidence="7">KACC 12633</strain>
    </source>
</reference>
<accession>A0ABW0PQC8</accession>
<keyword evidence="2" id="KW-0472">Membrane</keyword>
<name>A0ABW0PQC8_9HYPH</name>
<keyword evidence="3" id="KW-0732">Signal</keyword>
<evidence type="ECO:0000256" key="1">
    <source>
        <dbReference type="SAM" id="MobiDB-lite"/>
    </source>
</evidence>
<feature type="transmembrane region" description="Helical" evidence="2">
    <location>
        <begin position="385"/>
        <end position="407"/>
    </location>
</feature>
<evidence type="ECO:0000256" key="3">
    <source>
        <dbReference type="SAM" id="SignalP"/>
    </source>
</evidence>
<dbReference type="Pfam" id="PF09972">
    <property type="entry name" value="DUF2207"/>
    <property type="match status" value="1"/>
</dbReference>
<feature type="domain" description="Predicted membrane protein YciQ-like C-terminal" evidence="5">
    <location>
        <begin position="275"/>
        <end position="558"/>
    </location>
</feature>
<organism evidence="6 7">
    <name type="scientific">Kaistia terrae</name>
    <dbReference type="NCBI Taxonomy" id="537017"/>
    <lineage>
        <taxon>Bacteria</taxon>
        <taxon>Pseudomonadati</taxon>
        <taxon>Pseudomonadota</taxon>
        <taxon>Alphaproteobacteria</taxon>
        <taxon>Hyphomicrobiales</taxon>
        <taxon>Kaistiaceae</taxon>
        <taxon>Kaistia</taxon>
    </lineage>
</organism>
<sequence length="636" mass="66965">MLRISGFLFAFLLALVPLASASAEERILRFVSDVNVQKNGDLDVVESIRVQAEGNEIRRGILRDFPTTYQGDNGATVVVGFDVESVTRDGRDEPFAIEKLENGKRIRIGSGDVLLSPGPHDYVIRYRTTRQIGFFDDFDELYWNATGTGWTFPIDVAEARITLPEAASFGNTAIYTGQQGDRGQDARVVSKEPGRIVFRTTEPLPAHNGLTVAAAWPKGVVDAPSANQRTIWWLKDNIGALFALLGAAGGLLYLFQAWRKAGRDPEPGPVIPLFTPPQGLSAAATRYISEMAFDDRAFTAAILDLGVKGQLKIADSGKTLVVTRTPGGKPVAAPESAAAQALFRSGGEISLVQSNHATLSNAKATLARGLAKAYSGTVFNMNSGWLTGGVLITLAAYALAAVGLVIAMGENGMVAAFSLVFLSVPAIVVGLTLRSLRGSPWYKRIFVLLFIGIFALAFGGAGLGVFLSAVRGPLDFAVLILPFALLPVLSSAFTWMRSPTPEGQKLRDAIAGFRQYLGIAEEHRLEMLHPPEKTPELFERYLPYAVALDVENAWAAKFAGILAAAGATAAVSSWYIASSNRDAGSLVDRLGSGLSQTVASASTAPGSRSGSGSFSSGSSGGGSSGGGGGGGGGSGW</sequence>
<feature type="signal peptide" evidence="3">
    <location>
        <begin position="1"/>
        <end position="21"/>
    </location>
</feature>
<evidence type="ECO:0000259" key="4">
    <source>
        <dbReference type="Pfam" id="PF09972"/>
    </source>
</evidence>
<dbReference type="EMBL" id="JBHSML010000002">
    <property type="protein sequence ID" value="MFC5514690.1"/>
    <property type="molecule type" value="Genomic_DNA"/>
</dbReference>
<keyword evidence="7" id="KW-1185">Reference proteome</keyword>
<dbReference type="Proteomes" id="UP001596150">
    <property type="component" value="Unassembled WGS sequence"/>
</dbReference>
<proteinExistence type="predicted"/>
<comment type="caution">
    <text evidence="6">The sequence shown here is derived from an EMBL/GenBank/DDBJ whole genome shotgun (WGS) entry which is preliminary data.</text>
</comment>
<feature type="compositionally biased region" description="Gly residues" evidence="1">
    <location>
        <begin position="618"/>
        <end position="636"/>
    </location>
</feature>
<feature type="region of interest" description="Disordered" evidence="1">
    <location>
        <begin position="599"/>
        <end position="636"/>
    </location>
</feature>
<gene>
    <name evidence="6" type="ORF">ACFPP9_02825</name>
</gene>
<feature type="chain" id="PRO_5047421770" evidence="3">
    <location>
        <begin position="22"/>
        <end position="636"/>
    </location>
</feature>
<evidence type="ECO:0000313" key="7">
    <source>
        <dbReference type="Proteomes" id="UP001596150"/>
    </source>
</evidence>
<feature type="domain" description="DUF2207" evidence="4">
    <location>
        <begin position="26"/>
        <end position="216"/>
    </location>
</feature>